<feature type="region of interest" description="Disordered" evidence="1">
    <location>
        <begin position="353"/>
        <end position="379"/>
    </location>
</feature>
<evidence type="ECO:0008006" key="4">
    <source>
        <dbReference type="Google" id="ProtNLM"/>
    </source>
</evidence>
<protein>
    <recommendedName>
        <fullName evidence="4">Arrestin-like N-terminal domain-containing protein</fullName>
    </recommendedName>
</protein>
<proteinExistence type="predicted"/>
<dbReference type="EMBL" id="KV442012">
    <property type="protein sequence ID" value="OAQ36026.1"/>
    <property type="molecule type" value="Genomic_DNA"/>
</dbReference>
<evidence type="ECO:0000256" key="1">
    <source>
        <dbReference type="SAM" id="MobiDB-lite"/>
    </source>
</evidence>
<organism evidence="2 3">
    <name type="scientific">Linnemannia elongata AG-77</name>
    <dbReference type="NCBI Taxonomy" id="1314771"/>
    <lineage>
        <taxon>Eukaryota</taxon>
        <taxon>Fungi</taxon>
        <taxon>Fungi incertae sedis</taxon>
        <taxon>Mucoromycota</taxon>
        <taxon>Mortierellomycotina</taxon>
        <taxon>Mortierellomycetes</taxon>
        <taxon>Mortierellales</taxon>
        <taxon>Mortierellaceae</taxon>
        <taxon>Linnemannia</taxon>
    </lineage>
</organism>
<keyword evidence="3" id="KW-1185">Reference proteome</keyword>
<name>A0A197KH94_9FUNG</name>
<dbReference type="OrthoDB" id="2423224at2759"/>
<reference evidence="2 3" key="1">
    <citation type="submission" date="2016-05" db="EMBL/GenBank/DDBJ databases">
        <title>Genome sequencing reveals origins of a unique bacterial endosymbiosis in the earliest lineages of terrestrial Fungi.</title>
        <authorList>
            <consortium name="DOE Joint Genome Institute"/>
            <person name="Uehling J."/>
            <person name="Gryganskyi A."/>
            <person name="Hameed K."/>
            <person name="Tschaplinski T."/>
            <person name="Misztal P."/>
            <person name="Wu S."/>
            <person name="Desiro A."/>
            <person name="Vande Pol N."/>
            <person name="Du Z.-Y."/>
            <person name="Zienkiewicz A."/>
            <person name="Zienkiewicz K."/>
            <person name="Morin E."/>
            <person name="Tisserant E."/>
            <person name="Splivallo R."/>
            <person name="Hainaut M."/>
            <person name="Henrissat B."/>
            <person name="Ohm R."/>
            <person name="Kuo A."/>
            <person name="Yan J."/>
            <person name="Lipzen A."/>
            <person name="Nolan M."/>
            <person name="Labutti K."/>
            <person name="Barry K."/>
            <person name="Goldstein A."/>
            <person name="Labbe J."/>
            <person name="Schadt C."/>
            <person name="Tuskan G."/>
            <person name="Grigoriev I."/>
            <person name="Martin F."/>
            <person name="Vilgalys R."/>
            <person name="Bonito G."/>
        </authorList>
    </citation>
    <scope>NUCLEOTIDE SEQUENCE [LARGE SCALE GENOMIC DNA]</scope>
    <source>
        <strain evidence="2 3">AG-77</strain>
    </source>
</reference>
<dbReference type="Proteomes" id="UP000078512">
    <property type="component" value="Unassembled WGS sequence"/>
</dbReference>
<evidence type="ECO:0000313" key="2">
    <source>
        <dbReference type="EMBL" id="OAQ36026.1"/>
    </source>
</evidence>
<dbReference type="AlphaFoldDB" id="A0A197KH94"/>
<accession>A0A197KH94</accession>
<feature type="compositionally biased region" description="Basic and acidic residues" evidence="1">
    <location>
        <begin position="353"/>
        <end position="367"/>
    </location>
</feature>
<evidence type="ECO:0000313" key="3">
    <source>
        <dbReference type="Proteomes" id="UP000078512"/>
    </source>
</evidence>
<sequence>MSNFSLDARLDTTDPLLIEFLGPPSAVVHKVTGKLVMTVTKPIQLKHLTVAFLGQAFIKFGKAVLSVKSEPINIDRVEHILLTSPTHYLPGEYTLPFQLDIPGDIATTDSSSLLQSSISWEYFLVSSGTPVGLMSRRKEFRKKLGMRRVQVEPSSIAFSQFGASRDGQIDCSIHTSKFVALGQERLRVKLYMHAYSSQFKVKEVLVGAIQNEWIEFDMDSHDLQKRGKRFVIPTKEIYQMMGHPRQKQSSIAQYYHTTPISNVVSLQNPDQEDFSSTWGREDPIECELTLMNTNMLPCEFTTWMRIGHMVQLTIIFADSSIRSMVVKPPFTVGRILQDPWTHHTLRALHQGDDDHSHIEDHHDHHAPDNSALPGYGEGIEHTTLLDSNTHRMDHSGGLYRELYPERGDLVVPDIADELPPTYESELEQPESSSVKGH</sequence>
<dbReference type="InterPro" id="IPR014752">
    <property type="entry name" value="Arrestin-like_C"/>
</dbReference>
<gene>
    <name evidence="2" type="ORF">K457DRAFT_150979</name>
</gene>
<dbReference type="Gene3D" id="2.60.40.640">
    <property type="match status" value="1"/>
</dbReference>